<feature type="region of interest" description="Disordered" evidence="1">
    <location>
        <begin position="484"/>
        <end position="503"/>
    </location>
</feature>
<dbReference type="Proteomes" id="UP000002866">
    <property type="component" value="Chromosome 7"/>
</dbReference>
<evidence type="ECO:0000313" key="3">
    <source>
        <dbReference type="Proteomes" id="UP000002866"/>
    </source>
</evidence>
<dbReference type="InterPro" id="IPR021216">
    <property type="entry name" value="DUF2722"/>
</dbReference>
<feature type="compositionally biased region" description="Low complexity" evidence="1">
    <location>
        <begin position="407"/>
        <end position="440"/>
    </location>
</feature>
<accession>I2H730</accession>
<evidence type="ECO:0000256" key="1">
    <source>
        <dbReference type="SAM" id="MobiDB-lite"/>
    </source>
</evidence>
<evidence type="ECO:0000313" key="2">
    <source>
        <dbReference type="EMBL" id="CCH62182.1"/>
    </source>
</evidence>
<keyword evidence="3" id="KW-1185">Reference proteome</keyword>
<dbReference type="GeneID" id="14497314"/>
<feature type="region of interest" description="Disordered" evidence="1">
    <location>
        <begin position="279"/>
        <end position="299"/>
    </location>
</feature>
<feature type="region of interest" description="Disordered" evidence="1">
    <location>
        <begin position="514"/>
        <end position="550"/>
    </location>
</feature>
<reference evidence="2 3" key="1">
    <citation type="journal article" date="2011" name="Proc. Natl. Acad. Sci. U.S.A.">
        <title>Evolutionary erosion of yeast sex chromosomes by mating-type switching accidents.</title>
        <authorList>
            <person name="Gordon J.L."/>
            <person name="Armisen D."/>
            <person name="Proux-Wera E."/>
            <person name="Oheigeartaigh S.S."/>
            <person name="Byrne K.P."/>
            <person name="Wolfe K.H."/>
        </authorList>
    </citation>
    <scope>NUCLEOTIDE SEQUENCE [LARGE SCALE GENOMIC DNA]</scope>
    <source>
        <strain evidence="3">ATCC 34711 / CBS 6284 / DSM 70876 / NBRC 10599 / NRRL Y-10934 / UCD 77-7</strain>
    </source>
</reference>
<feature type="compositionally biased region" description="Basic and acidic residues" evidence="1">
    <location>
        <begin position="534"/>
        <end position="550"/>
    </location>
</feature>
<dbReference type="RefSeq" id="XP_004181701.1">
    <property type="nucleotide sequence ID" value="XM_004181653.1"/>
</dbReference>
<feature type="compositionally biased region" description="Polar residues" evidence="1">
    <location>
        <begin position="519"/>
        <end position="533"/>
    </location>
</feature>
<dbReference type="KEGG" id="tbl:TBLA_0G02420"/>
<feature type="region of interest" description="Disordered" evidence="1">
    <location>
        <begin position="399"/>
        <end position="453"/>
    </location>
</feature>
<dbReference type="AlphaFoldDB" id="I2H730"/>
<sequence length="550" mass="59904">MSSPRKLQASYQANNPEKNSKSLLEVIFGPDITDWSFSEEALIRALDYKVESEKTKQQYYKFEVINRSIELLKIAKTMGLSNSEIISLFKNEILPLTGNVGALNTKNLGPILENITTTPTSSSDSTSFQNSKLHISNFSTNGGTLNGYQHRDLLQPLSSNKPMDSAKLISKPHIIPSHDISPHGKLGPSFIPSPSGLNSISLPINQHQRGTSLSGDASNNNFFQYKFPSSAETIPNLKTLNGNSTHTKSNSTNSVDSHKFDSLNKLSETAAHVREYRRNLEQLREGPNPDNDDSTLKYNPKGLEIKIPTKVGQTPGRDGSISSNLRSPRIIQQSDKTNTIASICNSNTNSPSTTIESKHLSYEPSLHDGASNNTQLLPINRYPASSSIPSAMTSILAFTKESEPSKTNTTNSTTSGGNSNNNRTVTATPASTASSTTPSSNGIPQAPKENKEDVNIKVTSSNTNSSVNNNSKIHNPLTATIRKPGSVQKQKHKRNKSSSSFGVIDLKVIEEIKQKPAEGQNTTVDRNAPSESHQTLHEVTTKDEAEKQKI</sequence>
<name>I2H730_HENB6</name>
<proteinExistence type="predicted"/>
<dbReference type="EMBL" id="HE806322">
    <property type="protein sequence ID" value="CCH62182.1"/>
    <property type="molecule type" value="Genomic_DNA"/>
</dbReference>
<organism evidence="2 3">
    <name type="scientific">Henningerozyma blattae (strain ATCC 34711 / CBS 6284 / DSM 70876 / NBRC 10599 / NRRL Y-10934 / UCD 77-7)</name>
    <name type="common">Yeast</name>
    <name type="synonym">Tetrapisispora blattae</name>
    <dbReference type="NCBI Taxonomy" id="1071380"/>
    <lineage>
        <taxon>Eukaryota</taxon>
        <taxon>Fungi</taxon>
        <taxon>Dikarya</taxon>
        <taxon>Ascomycota</taxon>
        <taxon>Saccharomycotina</taxon>
        <taxon>Saccharomycetes</taxon>
        <taxon>Saccharomycetales</taxon>
        <taxon>Saccharomycetaceae</taxon>
        <taxon>Henningerozyma</taxon>
    </lineage>
</organism>
<protein>
    <submittedName>
        <fullName evidence="2">Uncharacterized protein</fullName>
    </submittedName>
</protein>
<dbReference type="InParanoid" id="I2H730"/>
<dbReference type="Pfam" id="PF10846">
    <property type="entry name" value="DUF2722"/>
    <property type="match status" value="1"/>
</dbReference>
<dbReference type="HOGENOM" id="CLU_495378_0_0_1"/>
<dbReference type="OrthoDB" id="4095763at2759"/>
<gene>
    <name evidence="2" type="primary">TBLA0G02420</name>
    <name evidence="2" type="ORF">TBLA_0G02420</name>
</gene>